<dbReference type="SUPFAM" id="SSF51430">
    <property type="entry name" value="NAD(P)-linked oxidoreductase"/>
    <property type="match status" value="1"/>
</dbReference>
<dbReference type="Gene3D" id="3.20.20.100">
    <property type="entry name" value="NADP-dependent oxidoreductase domain"/>
    <property type="match status" value="1"/>
</dbReference>
<dbReference type="AlphaFoldDB" id="A0AAN1VQ62"/>
<accession>A0AAN1VQ62</accession>
<dbReference type="EMBL" id="AP012046">
    <property type="protein sequence ID" value="BAK93694.1"/>
    <property type="molecule type" value="Genomic_DNA"/>
</dbReference>
<dbReference type="Pfam" id="PF00248">
    <property type="entry name" value="Aldo_ket_red"/>
    <property type="match status" value="1"/>
</dbReference>
<dbReference type="Proteomes" id="UP000002663">
    <property type="component" value="Chromosome"/>
</dbReference>
<dbReference type="KEGG" id="thl:TEH_03670"/>
<evidence type="ECO:0000313" key="3">
    <source>
        <dbReference type="Proteomes" id="UP000002663"/>
    </source>
</evidence>
<dbReference type="InterPro" id="IPR036812">
    <property type="entry name" value="NAD(P)_OxRdtase_dom_sf"/>
</dbReference>
<organism evidence="2 3">
    <name type="scientific">Tetragenococcus halophilus (strain DSM 20338 / JCM 20259 / NCIMB 9735 / NBRC 12172)</name>
    <name type="common">Pediococcus halophilus</name>
    <dbReference type="NCBI Taxonomy" id="945021"/>
    <lineage>
        <taxon>Bacteria</taxon>
        <taxon>Bacillati</taxon>
        <taxon>Bacillota</taxon>
        <taxon>Bacilli</taxon>
        <taxon>Lactobacillales</taxon>
        <taxon>Enterococcaceae</taxon>
        <taxon>Tetragenococcus</taxon>
    </lineage>
</organism>
<dbReference type="InterPro" id="IPR023210">
    <property type="entry name" value="NADP_OxRdtase_dom"/>
</dbReference>
<feature type="domain" description="NADP-dependent oxidoreductase" evidence="1">
    <location>
        <begin position="3"/>
        <end position="56"/>
    </location>
</feature>
<evidence type="ECO:0000259" key="1">
    <source>
        <dbReference type="Pfam" id="PF00248"/>
    </source>
</evidence>
<sequence>MRKKYDRSPAQVIINWDNQHHIFPVVRSTSQKHQYDNFRYLDFELAQEDMDEIDDLVQGERGRVEGQNPNEYEVYIIVGAVLFQTYVLKSMLRI</sequence>
<evidence type="ECO:0000313" key="2">
    <source>
        <dbReference type="EMBL" id="BAK93694.1"/>
    </source>
</evidence>
<protein>
    <submittedName>
        <fullName evidence="2">Aldo-keto reductase</fullName>
    </submittedName>
</protein>
<gene>
    <name evidence="2" type="ordered locus">TEH_03670</name>
</gene>
<proteinExistence type="predicted"/>
<reference evidence="2 3" key="1">
    <citation type="submission" date="2011-01" db="EMBL/GenBank/DDBJ databases">
        <title>Whole genome sequence of Tetragenococcus halophilus NBRC 12172.</title>
        <authorList>
            <person name="Nakazawa H."/>
            <person name="Omata S."/>
            <person name="Koga C."/>
            <person name="Watanabe Y."/>
            <person name="Katano Y."/>
            <person name="Ito N."/>
            <person name="Tsukatani N."/>
            <person name="Ankai A."/>
            <person name="Oguchi A."/>
            <person name="Fukui S."/>
            <person name="Yashiro I."/>
            <person name="Kamata S."/>
            <person name="Hashimoto Y."/>
            <person name="Yamazaki J."/>
            <person name="Taguchi H."/>
            <person name="Tanaka A."/>
            <person name="Koyama T."/>
            <person name="Ichige A."/>
            <person name="Hanya Y."/>
            <person name="Tanikawa S."/>
            <person name="Yamazaki S."/>
            <person name="Fujita N."/>
        </authorList>
    </citation>
    <scope>NUCLEOTIDE SEQUENCE [LARGE SCALE GENOMIC DNA]</scope>
    <source>
        <strain evidence="3">DSM 20338 / JCM 20259 / NCIMB 9735 / NBRC 12172</strain>
    </source>
</reference>
<name>A0AAN1VQ62_TETHN</name>